<dbReference type="EMBL" id="SACL01000011">
    <property type="protein sequence ID" value="RVT91376.1"/>
    <property type="molecule type" value="Genomic_DNA"/>
</dbReference>
<dbReference type="Proteomes" id="UP000282957">
    <property type="component" value="Unassembled WGS sequence"/>
</dbReference>
<proteinExistence type="predicted"/>
<keyword evidence="2" id="KW-1185">Reference proteome</keyword>
<protein>
    <submittedName>
        <fullName evidence="1">Uncharacterized protein</fullName>
    </submittedName>
</protein>
<organism evidence="1 2">
    <name type="scientific">Rhodovarius crocodyli</name>
    <dbReference type="NCBI Taxonomy" id="1979269"/>
    <lineage>
        <taxon>Bacteria</taxon>
        <taxon>Pseudomonadati</taxon>
        <taxon>Pseudomonadota</taxon>
        <taxon>Alphaproteobacteria</taxon>
        <taxon>Acetobacterales</taxon>
        <taxon>Roseomonadaceae</taxon>
        <taxon>Rhodovarius</taxon>
    </lineage>
</organism>
<sequence length="149" mass="16137">MSPLPPRKNALVIADLAQRIADDAYAQGRLSMAMEIRRAMAAEPAAPVPRHGMNPIDAIAFRAMWHGRASLAEMQAEFGFPNERAVSNRAHAMGFGPRFRRHVDATAFTHLWETGVAADAMAEALGMANAQSVNSRAHALGLPPRAKNK</sequence>
<comment type="caution">
    <text evidence="1">The sequence shown here is derived from an EMBL/GenBank/DDBJ whole genome shotgun (WGS) entry which is preliminary data.</text>
</comment>
<reference evidence="1 2" key="1">
    <citation type="submission" date="2019-01" db="EMBL/GenBank/DDBJ databases">
        <authorList>
            <person name="Chen W.-M."/>
        </authorList>
    </citation>
    <scope>NUCLEOTIDE SEQUENCE [LARGE SCALE GENOMIC DNA]</scope>
    <source>
        <strain evidence="1 2">CCP-6</strain>
    </source>
</reference>
<evidence type="ECO:0000313" key="1">
    <source>
        <dbReference type="EMBL" id="RVT91376.1"/>
    </source>
</evidence>
<dbReference type="AlphaFoldDB" id="A0A437M1A5"/>
<evidence type="ECO:0000313" key="2">
    <source>
        <dbReference type="Proteomes" id="UP000282957"/>
    </source>
</evidence>
<accession>A0A437M1A5</accession>
<dbReference type="RefSeq" id="WP_127789793.1">
    <property type="nucleotide sequence ID" value="NZ_SACL01000011.1"/>
</dbReference>
<gene>
    <name evidence="1" type="ORF">EOD42_22235</name>
</gene>
<name>A0A437M1A5_9PROT</name>